<protein>
    <submittedName>
        <fullName evidence="2">Uncharacterized protein</fullName>
    </submittedName>
</protein>
<reference evidence="2" key="1">
    <citation type="submission" date="2023-06" db="EMBL/GenBank/DDBJ databases">
        <title>Genomic analysis of the entomopathogenic nematode Steinernema hermaphroditum.</title>
        <authorList>
            <person name="Schwarz E.M."/>
            <person name="Heppert J.K."/>
            <person name="Baniya A."/>
            <person name="Schwartz H.T."/>
            <person name="Tan C.-H."/>
            <person name="Antoshechkin I."/>
            <person name="Sternberg P.W."/>
            <person name="Goodrich-Blair H."/>
            <person name="Dillman A.R."/>
        </authorList>
    </citation>
    <scope>NUCLEOTIDE SEQUENCE</scope>
    <source>
        <strain evidence="2">PS9179</strain>
        <tissue evidence="2">Whole animal</tissue>
    </source>
</reference>
<evidence type="ECO:0000313" key="2">
    <source>
        <dbReference type="EMBL" id="KAK0416210.1"/>
    </source>
</evidence>
<name>A0AA39M0L5_9BILA</name>
<sequence length="151" mass="17145">MASSPDCHFAESLQRWAKSSDDALERYMKNLKDANDAARKEFTEASVRHDRMTRTNRSVIGAKVEQQSPEKTKIPKAASWKWTHGGIPGQGAIRYVAIPFMCTPEMFAQYQSGQFIPYPSAHFMPYQNGHFIPNLFMNSGTTVPDCKRKKL</sequence>
<organism evidence="2 3">
    <name type="scientific">Steinernema hermaphroditum</name>
    <dbReference type="NCBI Taxonomy" id="289476"/>
    <lineage>
        <taxon>Eukaryota</taxon>
        <taxon>Metazoa</taxon>
        <taxon>Ecdysozoa</taxon>
        <taxon>Nematoda</taxon>
        <taxon>Chromadorea</taxon>
        <taxon>Rhabditida</taxon>
        <taxon>Tylenchina</taxon>
        <taxon>Panagrolaimomorpha</taxon>
        <taxon>Strongyloidoidea</taxon>
        <taxon>Steinernematidae</taxon>
        <taxon>Steinernema</taxon>
    </lineage>
</organism>
<proteinExistence type="predicted"/>
<dbReference type="EMBL" id="JAUCMV010000002">
    <property type="protein sequence ID" value="KAK0416210.1"/>
    <property type="molecule type" value="Genomic_DNA"/>
</dbReference>
<dbReference type="AlphaFoldDB" id="A0AA39M0L5"/>
<dbReference type="Proteomes" id="UP001175271">
    <property type="component" value="Unassembled WGS sequence"/>
</dbReference>
<evidence type="ECO:0000313" key="3">
    <source>
        <dbReference type="Proteomes" id="UP001175271"/>
    </source>
</evidence>
<accession>A0AA39M0L5</accession>
<keyword evidence="3" id="KW-1185">Reference proteome</keyword>
<evidence type="ECO:0000256" key="1">
    <source>
        <dbReference type="SAM" id="Coils"/>
    </source>
</evidence>
<gene>
    <name evidence="2" type="ORF">QR680_012347</name>
</gene>
<keyword evidence="1" id="KW-0175">Coiled coil</keyword>
<comment type="caution">
    <text evidence="2">The sequence shown here is derived from an EMBL/GenBank/DDBJ whole genome shotgun (WGS) entry which is preliminary data.</text>
</comment>
<feature type="coiled-coil region" evidence="1">
    <location>
        <begin position="17"/>
        <end position="48"/>
    </location>
</feature>